<evidence type="ECO:0000313" key="4">
    <source>
        <dbReference type="Proteomes" id="UP001227126"/>
    </source>
</evidence>
<dbReference type="InterPro" id="IPR000073">
    <property type="entry name" value="AB_hydrolase_1"/>
</dbReference>
<evidence type="ECO:0000313" key="3">
    <source>
        <dbReference type="EMBL" id="MDK3071491.1"/>
    </source>
</evidence>
<dbReference type="InterPro" id="IPR029058">
    <property type="entry name" value="AB_hydrolase_fold"/>
</dbReference>
<feature type="transmembrane region" description="Helical" evidence="1">
    <location>
        <begin position="6"/>
        <end position="24"/>
    </location>
</feature>
<dbReference type="Proteomes" id="UP001227126">
    <property type="component" value="Unassembled WGS sequence"/>
</dbReference>
<gene>
    <name evidence="3" type="ORF">QO034_00080</name>
</gene>
<dbReference type="PANTHER" id="PTHR43194">
    <property type="entry name" value="HYDROLASE ALPHA/BETA FOLD FAMILY"/>
    <property type="match status" value="1"/>
</dbReference>
<evidence type="ECO:0000256" key="1">
    <source>
        <dbReference type="SAM" id="Phobius"/>
    </source>
</evidence>
<evidence type="ECO:0000259" key="2">
    <source>
        <dbReference type="Pfam" id="PF00561"/>
    </source>
</evidence>
<dbReference type="Gene3D" id="3.40.50.1820">
    <property type="entry name" value="alpha/beta hydrolase"/>
    <property type="match status" value="1"/>
</dbReference>
<dbReference type="PANTHER" id="PTHR43194:SF2">
    <property type="entry name" value="PEROXISOMAL MEMBRANE PROTEIN LPX1"/>
    <property type="match status" value="1"/>
</dbReference>
<dbReference type="RefSeq" id="WP_284483450.1">
    <property type="nucleotide sequence ID" value="NZ_JASNJE010000001.1"/>
</dbReference>
<dbReference type="EMBL" id="JASNJE010000001">
    <property type="protein sequence ID" value="MDK3071491.1"/>
    <property type="molecule type" value="Genomic_DNA"/>
</dbReference>
<dbReference type="PRINTS" id="PR00111">
    <property type="entry name" value="ABHYDROLASE"/>
</dbReference>
<proteinExistence type="predicted"/>
<keyword evidence="1" id="KW-0472">Membrane</keyword>
<keyword evidence="1" id="KW-1133">Transmembrane helix</keyword>
<accession>A0ABT7F8R5</accession>
<dbReference type="Pfam" id="PF00561">
    <property type="entry name" value="Abhydrolase_1"/>
    <property type="match status" value="1"/>
</dbReference>
<protein>
    <submittedName>
        <fullName evidence="3">Alpha/beta hydrolase</fullName>
    </submittedName>
</protein>
<dbReference type="SUPFAM" id="SSF53474">
    <property type="entry name" value="alpha/beta-Hydrolases"/>
    <property type="match status" value="1"/>
</dbReference>
<name>A0ABT7F8R5_9RHOB</name>
<sequence>MASGAVIWAILLAGVALLAALPVWRETRRRKIDAAARTDAPGRFAVLSQGVTHYRWTGPEKGPVVVCVHGLTTPSFVWNGCAAALAELGYRVLTFDLYGRGYSDNAPGVQDAAFFLRQVQDLLDDQKITSDFVLVGHSMGGAIAACYAAAHPDRVRHLVLITPAGMALQANALTRFIAKTPIIGDWLMLAFYPRQHRLHTKTERALPTSVPGIVDLQQRELDRRGFIPAVLSSLRGILRGTSRGEHERLRDAGVPVLAIWGGRDPVIPASAGERLAAWNPETRQEVIATGGHGLPYTDTGAVVALVRDALGR</sequence>
<keyword evidence="4" id="KW-1185">Reference proteome</keyword>
<keyword evidence="1" id="KW-0812">Transmembrane</keyword>
<dbReference type="InterPro" id="IPR050228">
    <property type="entry name" value="Carboxylesterase_BioH"/>
</dbReference>
<organism evidence="3 4">
    <name type="scientific">Sedimentitalea xiamensis</name>
    <dbReference type="NCBI Taxonomy" id="3050037"/>
    <lineage>
        <taxon>Bacteria</taxon>
        <taxon>Pseudomonadati</taxon>
        <taxon>Pseudomonadota</taxon>
        <taxon>Alphaproteobacteria</taxon>
        <taxon>Rhodobacterales</taxon>
        <taxon>Paracoccaceae</taxon>
        <taxon>Sedimentitalea</taxon>
    </lineage>
</organism>
<reference evidence="3 4" key="1">
    <citation type="submission" date="2023-05" db="EMBL/GenBank/DDBJ databases">
        <title>Sedimentitalea sp. nov. JM2-8.</title>
        <authorList>
            <person name="Huang J."/>
        </authorList>
    </citation>
    <scope>NUCLEOTIDE SEQUENCE [LARGE SCALE GENOMIC DNA]</scope>
    <source>
        <strain evidence="3 4">JM2-8</strain>
    </source>
</reference>
<feature type="domain" description="AB hydrolase-1" evidence="2">
    <location>
        <begin position="63"/>
        <end position="295"/>
    </location>
</feature>
<comment type="caution">
    <text evidence="3">The sequence shown here is derived from an EMBL/GenBank/DDBJ whole genome shotgun (WGS) entry which is preliminary data.</text>
</comment>
<keyword evidence="3" id="KW-0378">Hydrolase</keyword>
<dbReference type="GO" id="GO:0016787">
    <property type="term" value="F:hydrolase activity"/>
    <property type="evidence" value="ECO:0007669"/>
    <property type="project" value="UniProtKB-KW"/>
</dbReference>